<proteinExistence type="predicted"/>
<dbReference type="AlphaFoldDB" id="A0A232EJY8"/>
<name>A0A232EJY8_9HYME</name>
<protein>
    <submittedName>
        <fullName evidence="1">Uncharacterized protein</fullName>
    </submittedName>
</protein>
<evidence type="ECO:0000313" key="2">
    <source>
        <dbReference type="Proteomes" id="UP000215335"/>
    </source>
</evidence>
<sequence>MMSIWGPHDSPYADQFGYYHPDGKTQTGQLKYKKMVQDLNQTREDILAIANVEARIKALDQFYGVRVLEANGLPDVWRAGLVDSAPQTLQAAYNTALNYEKARINMTGDSYVYPKVRYVYCNPDQKPREKVNIPDFVQPMNTVYNNLEDVADTGAKRVNFHDATHRRDV</sequence>
<evidence type="ECO:0000313" key="1">
    <source>
        <dbReference type="EMBL" id="OXU18621.1"/>
    </source>
</evidence>
<dbReference type="Proteomes" id="UP000215335">
    <property type="component" value="Unassembled WGS sequence"/>
</dbReference>
<dbReference type="EMBL" id="NNAY01003941">
    <property type="protein sequence ID" value="OXU18621.1"/>
    <property type="molecule type" value="Genomic_DNA"/>
</dbReference>
<gene>
    <name evidence="1" type="ORF">TSAR_001809</name>
</gene>
<reference evidence="1 2" key="1">
    <citation type="journal article" date="2017" name="Curr. Biol.">
        <title>The Evolution of Venom by Co-option of Single-Copy Genes.</title>
        <authorList>
            <person name="Martinson E.O."/>
            <person name="Mrinalini"/>
            <person name="Kelkar Y.D."/>
            <person name="Chang C.H."/>
            <person name="Werren J.H."/>
        </authorList>
    </citation>
    <scope>NUCLEOTIDE SEQUENCE [LARGE SCALE GENOMIC DNA]</scope>
    <source>
        <strain evidence="1 2">Alberta</strain>
        <tissue evidence="1">Whole body</tissue>
    </source>
</reference>
<organism evidence="1 2">
    <name type="scientific">Trichomalopsis sarcophagae</name>
    <dbReference type="NCBI Taxonomy" id="543379"/>
    <lineage>
        <taxon>Eukaryota</taxon>
        <taxon>Metazoa</taxon>
        <taxon>Ecdysozoa</taxon>
        <taxon>Arthropoda</taxon>
        <taxon>Hexapoda</taxon>
        <taxon>Insecta</taxon>
        <taxon>Pterygota</taxon>
        <taxon>Neoptera</taxon>
        <taxon>Endopterygota</taxon>
        <taxon>Hymenoptera</taxon>
        <taxon>Apocrita</taxon>
        <taxon>Proctotrupomorpha</taxon>
        <taxon>Chalcidoidea</taxon>
        <taxon>Pteromalidae</taxon>
        <taxon>Pteromalinae</taxon>
        <taxon>Trichomalopsis</taxon>
    </lineage>
</organism>
<comment type="caution">
    <text evidence="1">The sequence shown here is derived from an EMBL/GenBank/DDBJ whole genome shotgun (WGS) entry which is preliminary data.</text>
</comment>
<keyword evidence="2" id="KW-1185">Reference proteome</keyword>
<accession>A0A232EJY8</accession>